<protein>
    <submittedName>
        <fullName evidence="2">Uncharacterized protein</fullName>
    </submittedName>
</protein>
<evidence type="ECO:0000313" key="3">
    <source>
        <dbReference type="Proteomes" id="UP000606194"/>
    </source>
</evidence>
<feature type="region of interest" description="Disordered" evidence="1">
    <location>
        <begin position="58"/>
        <end position="90"/>
    </location>
</feature>
<keyword evidence="3" id="KW-1185">Reference proteome</keyword>
<accession>A0A918FXJ6</accession>
<evidence type="ECO:0000256" key="1">
    <source>
        <dbReference type="SAM" id="MobiDB-lite"/>
    </source>
</evidence>
<comment type="caution">
    <text evidence="2">The sequence shown here is derived from an EMBL/GenBank/DDBJ whole genome shotgun (WGS) entry which is preliminary data.</text>
</comment>
<feature type="region of interest" description="Disordered" evidence="1">
    <location>
        <begin position="1"/>
        <end position="22"/>
    </location>
</feature>
<sequence>MATEEWRATGAVSSSGSDTNWKWFHMTPAKTPTCSAVRDSGGYPASSSVCQAMVRNSLSWGSMRSASRREMPKNSGSKRSMPVRKPPQRP</sequence>
<feature type="compositionally biased region" description="Polar residues" evidence="1">
    <location>
        <begin position="11"/>
        <end position="20"/>
    </location>
</feature>
<dbReference type="Proteomes" id="UP000606194">
    <property type="component" value="Unassembled WGS sequence"/>
</dbReference>
<organism evidence="2 3">
    <name type="scientific">Streptomyces humidus</name>
    <dbReference type="NCBI Taxonomy" id="52259"/>
    <lineage>
        <taxon>Bacteria</taxon>
        <taxon>Bacillati</taxon>
        <taxon>Actinomycetota</taxon>
        <taxon>Actinomycetes</taxon>
        <taxon>Kitasatosporales</taxon>
        <taxon>Streptomycetaceae</taxon>
        <taxon>Streptomyces</taxon>
    </lineage>
</organism>
<name>A0A918FXJ6_9ACTN</name>
<reference evidence="2" key="2">
    <citation type="submission" date="2020-09" db="EMBL/GenBank/DDBJ databases">
        <authorList>
            <person name="Sun Q."/>
            <person name="Ohkuma M."/>
        </authorList>
    </citation>
    <scope>NUCLEOTIDE SEQUENCE</scope>
    <source>
        <strain evidence="2">JCM 4386</strain>
    </source>
</reference>
<dbReference type="EMBL" id="BMTL01000015">
    <property type="protein sequence ID" value="GGR96660.1"/>
    <property type="molecule type" value="Genomic_DNA"/>
</dbReference>
<proteinExistence type="predicted"/>
<dbReference type="AlphaFoldDB" id="A0A918FXJ6"/>
<gene>
    <name evidence="2" type="ORF">GCM10010269_39390</name>
</gene>
<evidence type="ECO:0000313" key="2">
    <source>
        <dbReference type="EMBL" id="GGR96660.1"/>
    </source>
</evidence>
<reference evidence="2" key="1">
    <citation type="journal article" date="2014" name="Int. J. Syst. Evol. Microbiol.">
        <title>Complete genome sequence of Corynebacterium casei LMG S-19264T (=DSM 44701T), isolated from a smear-ripened cheese.</title>
        <authorList>
            <consortium name="US DOE Joint Genome Institute (JGI-PGF)"/>
            <person name="Walter F."/>
            <person name="Albersmeier A."/>
            <person name="Kalinowski J."/>
            <person name="Ruckert C."/>
        </authorList>
    </citation>
    <scope>NUCLEOTIDE SEQUENCE</scope>
    <source>
        <strain evidence="2">JCM 4386</strain>
    </source>
</reference>